<dbReference type="WBParaSite" id="Gr19_v10_g13246.t1">
    <property type="protein sequence ID" value="Gr19_v10_g13246.t1"/>
    <property type="gene ID" value="Gr19_v10_g13246"/>
</dbReference>
<sequence>MLNRNQFFKQFITVFVIHFAFVPIAFPSDNCRCQNYGTETSCTKVFQDRQFLCQSAVLRSEALKCAQTCQMCCERPEFKCSNKKDETTCQHWSAEGWCISQQSNSECRDRDETFCTKTTPEDCTSENALVRYRMHTKCPMKCGWCHRR</sequence>
<proteinExistence type="predicted"/>
<accession>A0A914H2E2</accession>
<protein>
    <submittedName>
        <fullName evidence="3">ShKT domain-containing protein</fullName>
    </submittedName>
</protein>
<evidence type="ECO:0000256" key="1">
    <source>
        <dbReference type="SAM" id="SignalP"/>
    </source>
</evidence>
<feature type="chain" id="PRO_5037068447" evidence="1">
    <location>
        <begin position="28"/>
        <end position="148"/>
    </location>
</feature>
<evidence type="ECO:0000313" key="3">
    <source>
        <dbReference type="WBParaSite" id="Gr19_v10_g13246.t1"/>
    </source>
</evidence>
<name>A0A914H2E2_GLORO</name>
<keyword evidence="2" id="KW-1185">Reference proteome</keyword>
<reference evidence="3" key="1">
    <citation type="submission" date="2022-11" db="UniProtKB">
        <authorList>
            <consortium name="WormBaseParasite"/>
        </authorList>
    </citation>
    <scope>IDENTIFICATION</scope>
</reference>
<feature type="signal peptide" evidence="1">
    <location>
        <begin position="1"/>
        <end position="27"/>
    </location>
</feature>
<evidence type="ECO:0000313" key="2">
    <source>
        <dbReference type="Proteomes" id="UP000887572"/>
    </source>
</evidence>
<keyword evidence="1" id="KW-0732">Signal</keyword>
<dbReference type="AlphaFoldDB" id="A0A914H2E2"/>
<organism evidence="2 3">
    <name type="scientific">Globodera rostochiensis</name>
    <name type="common">Golden nematode worm</name>
    <name type="synonym">Heterodera rostochiensis</name>
    <dbReference type="NCBI Taxonomy" id="31243"/>
    <lineage>
        <taxon>Eukaryota</taxon>
        <taxon>Metazoa</taxon>
        <taxon>Ecdysozoa</taxon>
        <taxon>Nematoda</taxon>
        <taxon>Chromadorea</taxon>
        <taxon>Rhabditida</taxon>
        <taxon>Tylenchina</taxon>
        <taxon>Tylenchomorpha</taxon>
        <taxon>Tylenchoidea</taxon>
        <taxon>Heteroderidae</taxon>
        <taxon>Heteroderinae</taxon>
        <taxon>Globodera</taxon>
    </lineage>
</organism>
<dbReference type="Proteomes" id="UP000887572">
    <property type="component" value="Unplaced"/>
</dbReference>